<organism evidence="1 2">
    <name type="scientific">Candida boidinii</name>
    <name type="common">Yeast</name>
    <dbReference type="NCBI Taxonomy" id="5477"/>
    <lineage>
        <taxon>Eukaryota</taxon>
        <taxon>Fungi</taxon>
        <taxon>Dikarya</taxon>
        <taxon>Ascomycota</taxon>
        <taxon>Saccharomycotina</taxon>
        <taxon>Pichiomycetes</taxon>
        <taxon>Pichiales</taxon>
        <taxon>Pichiaceae</taxon>
        <taxon>Ogataea</taxon>
        <taxon>Ogataea/Candida clade</taxon>
    </lineage>
</organism>
<accession>A0ACB5TI61</accession>
<sequence>MAVVQKGGKKSAKAPIGNNRVKKLAAIKSGKKADGKVKINKKRPMAKSKKPNGPKGKVIVGMKGKGKNSKIVILKGDGEEVEDKLTVNVGKPHVVSAGSLKWKPVEIPDTLGDYDGFYGLEEIDGVDVKIVNGQVQFVVKDEEKVGEAEKFDPTEGIEFEGENDNEEEETDKKKNNKKEIKAKQKVEKTKVVKETSDDEEEVEEISANDEQNEEDEEESKIEKDEEDEEEEADEDDDDLAEGGFDTLKEVLDEDITLPNWDMELSKYIVQGLSHLGFTSPTLIQKLAIPLALDGKDIVGKAITGSGKTLAYGIPILNNALAKLSATENVKENKLLKVPAGLIFAPTRELATQVVKHLKKLIEYSPFNENTVVSLTGGLSIQKQERLLSHNPQIIVATPGRCLELIEKDNNIATQLASIDTMVFDEADRLLQDGHFEEVDKILEILQNFRPSEVKHKKYQSLVFSATFSKELFGKLDKKPPSNNNNKNKKKGKKNNNKRKVEEVEEMDATVQEVMDILGKKLKFRSKPSFIDANPTELVANKITEAMIPCMPTERDLYLYYFLLMFPGTTLVFTNSKDSVKRLAPLLNALNVPTVSLHSSMIQKQRLRSLERFNENCTKAIKNKTSSVLIASDVAARGLDIPNIQHVVHYHLPRSADLYVHRSGRTARAGKEGVSIVMCSPQEASGPLRKLRRIINKTEKIDDLKTLPIEVDILGQCKERIQLASEIADAEVSSQTTNKENSWVSKAAEELGIDDLSDLEEDDFLKRDRKRKEGKMLDAKDLKFRRKELKMMLTHPIRKSGRRSYIAGGLTNLAELLMRDDQTNKLVIGSSEKDALTTLKSEGKRKRQKK</sequence>
<gene>
    <name evidence="1" type="ORF">Cboi01_000118200</name>
</gene>
<evidence type="ECO:0000313" key="1">
    <source>
        <dbReference type="EMBL" id="GME88948.1"/>
    </source>
</evidence>
<dbReference type="EMBL" id="BSXV01000403">
    <property type="protein sequence ID" value="GME88948.1"/>
    <property type="molecule type" value="Genomic_DNA"/>
</dbReference>
<dbReference type="Proteomes" id="UP001165101">
    <property type="component" value="Unassembled WGS sequence"/>
</dbReference>
<name>A0ACB5TI61_CANBO</name>
<evidence type="ECO:0000313" key="2">
    <source>
        <dbReference type="Proteomes" id="UP001165101"/>
    </source>
</evidence>
<keyword evidence="2" id="KW-1185">Reference proteome</keyword>
<reference evidence="1" key="1">
    <citation type="submission" date="2023-04" db="EMBL/GenBank/DDBJ databases">
        <title>Candida boidinii NBRC 1967.</title>
        <authorList>
            <person name="Ichikawa N."/>
            <person name="Sato H."/>
            <person name="Tonouchi N."/>
        </authorList>
    </citation>
    <scope>NUCLEOTIDE SEQUENCE</scope>
    <source>
        <strain evidence="1">NBRC 1967</strain>
    </source>
</reference>
<proteinExistence type="predicted"/>
<protein>
    <submittedName>
        <fullName evidence="1">Unnamed protein product</fullName>
    </submittedName>
</protein>
<comment type="caution">
    <text evidence="1">The sequence shown here is derived from an EMBL/GenBank/DDBJ whole genome shotgun (WGS) entry which is preliminary data.</text>
</comment>